<sequence length="277" mass="30253">MIKDIVVNLEHDVLRDPAREFAITVAEAFDAHIAGVAFAYAPEFPDYVMLEMPPSIVAVMVEESKKAAEAAIERFDEAARRSSLSAEHRLVRTIGLEAPTLFAALARRFDLSIFLQSNPDGVANDDIIESSLFESGRPVVVVPYIHRHGLKLDRVVCCWDGGRAAARAINDALPLLAKADKVDLLIVENDKTKNETTEIRGVEMASHLARHDVKVEIEIIPAPDIDVADAILSHVADESGTLIAMGGYGHAKLREIILGGVTRAMLKSMTVPIFMSH</sequence>
<dbReference type="RefSeq" id="WP_092118064.1">
    <property type="nucleotide sequence ID" value="NZ_FNTH01000001.1"/>
</dbReference>
<gene>
    <name evidence="1" type="ORF">SAMN05444164_3975</name>
</gene>
<dbReference type="Proteomes" id="UP000198992">
    <property type="component" value="Unassembled WGS sequence"/>
</dbReference>
<name>A0A1H4YLH0_9BRAD</name>
<dbReference type="SUPFAM" id="SSF52402">
    <property type="entry name" value="Adenine nucleotide alpha hydrolases-like"/>
    <property type="match status" value="2"/>
</dbReference>
<reference evidence="1 2" key="1">
    <citation type="submission" date="2016-10" db="EMBL/GenBank/DDBJ databases">
        <authorList>
            <person name="de Groot N.N."/>
        </authorList>
    </citation>
    <scope>NUCLEOTIDE SEQUENCE [LARGE SCALE GENOMIC DNA]</scope>
    <source>
        <strain evidence="1 2">MT12</strain>
    </source>
</reference>
<dbReference type="Gene3D" id="3.40.50.12370">
    <property type="match status" value="1"/>
</dbReference>
<evidence type="ECO:0000313" key="2">
    <source>
        <dbReference type="Proteomes" id="UP000198992"/>
    </source>
</evidence>
<dbReference type="CDD" id="cd00293">
    <property type="entry name" value="USP-like"/>
    <property type="match status" value="1"/>
</dbReference>
<dbReference type="AlphaFoldDB" id="A0A1H4YLH0"/>
<organism evidence="1 2">
    <name type="scientific">Bradyrhizobium erythrophlei</name>
    <dbReference type="NCBI Taxonomy" id="1437360"/>
    <lineage>
        <taxon>Bacteria</taxon>
        <taxon>Pseudomonadati</taxon>
        <taxon>Pseudomonadota</taxon>
        <taxon>Alphaproteobacteria</taxon>
        <taxon>Hyphomicrobiales</taxon>
        <taxon>Nitrobacteraceae</taxon>
        <taxon>Bradyrhizobium</taxon>
    </lineage>
</organism>
<dbReference type="PRINTS" id="PR01438">
    <property type="entry name" value="UNVRSLSTRESS"/>
</dbReference>
<accession>A0A1H4YLH0</accession>
<proteinExistence type="predicted"/>
<dbReference type="OrthoDB" id="9804721at2"/>
<dbReference type="EMBL" id="FNTH01000001">
    <property type="protein sequence ID" value="SED17990.1"/>
    <property type="molecule type" value="Genomic_DNA"/>
</dbReference>
<dbReference type="InterPro" id="IPR006015">
    <property type="entry name" value="Universal_stress_UspA"/>
</dbReference>
<protein>
    <submittedName>
        <fullName evidence="1">Universal stress protein family protein</fullName>
    </submittedName>
</protein>
<evidence type="ECO:0000313" key="1">
    <source>
        <dbReference type="EMBL" id="SED17990.1"/>
    </source>
</evidence>